<dbReference type="FunFam" id="2.60.120.200:FF:000011">
    <property type="entry name" value="Probable calnexin"/>
    <property type="match status" value="1"/>
</dbReference>
<evidence type="ECO:0000256" key="4">
    <source>
        <dbReference type="ARBA" id="ARBA00022824"/>
    </source>
</evidence>
<dbReference type="PANTHER" id="PTHR11073:SF1">
    <property type="entry name" value="CALNEXIN 14D-RELATED"/>
    <property type="match status" value="1"/>
</dbReference>
<keyword evidence="7 10" id="KW-0143">Chaperone</keyword>
<dbReference type="PANTHER" id="PTHR11073">
    <property type="entry name" value="CALRETICULIN AND CALNEXIN"/>
    <property type="match status" value="1"/>
</dbReference>
<name>A0A0J0XGU8_9TREE</name>
<sequence>MRPQNVVSAAGTGALMLAASAVASEVAFTPSHAKAPFVEQFLEAQIPESRWTVSRATKQTPVGDETMSYVGTWAIEEPEVFPGLKGDMGLVLKSKAAHHAISTLFPKPIDPKGKPLVVQYEVKLQKGLECGGAYIKLLTDSSEGGMKAGEEYTDKTPFTIMFGPDRCGQTNKVHFIFRHKNPVTGEWEEKHFANPPLPKITKTTALYTLVVNPDNTFKILINDEEVSSGNLLEDFTPPVNPPAEIDDPEDKKPQDWVDVEQIEDVTATKPDDWDEDAPIMIVDTDAVKPDDWLENEPLEIADPDAEKPEEWDDEEDGDWIGPTIPNPKCADISGCGPWTQPKIRNPAYKGKWVRPMIDNPDYKGPWAPRKIPNPAYFEDKRPADLTPIGGVGIELWTMTEDILFDNIYIGHDEKEAKQFAKETFHIKQPLEKEAEGSIEEDEEEAPLTFADKARVRLFQFINLAQIDPVGALKAMPEVPGVLIALVAGLVGLIATLLGLTSAAKEPTKPVVTKKATVKTAPAPVAPVPPQVQAQAQIEEINDEDVTVKKRTTRSSQE</sequence>
<evidence type="ECO:0000256" key="9">
    <source>
        <dbReference type="PIRSR" id="PIRSR601580-3"/>
    </source>
</evidence>
<keyword evidence="5 10" id="KW-1133">Transmembrane helix</keyword>
<feature type="chain" id="PRO_5005119338" description="Calnexin" evidence="10">
    <location>
        <begin position="24"/>
        <end position="557"/>
    </location>
</feature>
<feature type="compositionally biased region" description="Basic residues" evidence="11">
    <location>
        <begin position="548"/>
        <end position="557"/>
    </location>
</feature>
<dbReference type="PRINTS" id="PR00626">
    <property type="entry name" value="CALRETICULIN"/>
</dbReference>
<evidence type="ECO:0000256" key="8">
    <source>
        <dbReference type="ARBA" id="ARBA00040224"/>
    </source>
</evidence>
<dbReference type="Proteomes" id="UP000053611">
    <property type="component" value="Unassembled WGS sequence"/>
</dbReference>
<dbReference type="PROSITE" id="PS00803">
    <property type="entry name" value="CALRETICULIN_1"/>
    <property type="match status" value="1"/>
</dbReference>
<evidence type="ECO:0000256" key="11">
    <source>
        <dbReference type="SAM" id="MobiDB-lite"/>
    </source>
</evidence>
<accession>A0A0J0XGU8</accession>
<proteinExistence type="inferred from homology"/>
<dbReference type="GO" id="GO:0005789">
    <property type="term" value="C:endoplasmic reticulum membrane"/>
    <property type="evidence" value="ECO:0007669"/>
    <property type="project" value="UniProtKB-SubCell"/>
</dbReference>
<dbReference type="Pfam" id="PF00262">
    <property type="entry name" value="Calreticulin"/>
    <property type="match status" value="1"/>
</dbReference>
<dbReference type="InterPro" id="IPR013320">
    <property type="entry name" value="ConA-like_dom_sf"/>
</dbReference>
<feature type="transmembrane region" description="Helical" evidence="10">
    <location>
        <begin position="478"/>
        <end position="499"/>
    </location>
</feature>
<evidence type="ECO:0000256" key="6">
    <source>
        <dbReference type="ARBA" id="ARBA00023136"/>
    </source>
</evidence>
<dbReference type="GeneID" id="28984583"/>
<evidence type="ECO:0000313" key="12">
    <source>
        <dbReference type="EMBL" id="KLT40257.1"/>
    </source>
</evidence>
<evidence type="ECO:0000256" key="7">
    <source>
        <dbReference type="ARBA" id="ARBA00023186"/>
    </source>
</evidence>
<evidence type="ECO:0000256" key="3">
    <source>
        <dbReference type="ARBA" id="ARBA00022692"/>
    </source>
</evidence>
<organism evidence="12 13">
    <name type="scientific">Cutaneotrichosporon oleaginosum</name>
    <dbReference type="NCBI Taxonomy" id="879819"/>
    <lineage>
        <taxon>Eukaryota</taxon>
        <taxon>Fungi</taxon>
        <taxon>Dikarya</taxon>
        <taxon>Basidiomycota</taxon>
        <taxon>Agaricomycotina</taxon>
        <taxon>Tremellomycetes</taxon>
        <taxon>Trichosporonales</taxon>
        <taxon>Trichosporonaceae</taxon>
        <taxon>Cutaneotrichosporon</taxon>
    </lineage>
</organism>
<reference evidence="12 13" key="1">
    <citation type="submission" date="2015-03" db="EMBL/GenBank/DDBJ databases">
        <title>Genomics and transcriptomics of the oil-accumulating basidiomycete yeast T. oleaginosus allow insights into substrate utilization and the diverse evolutionary trajectories of mating systems in fungi.</title>
        <authorList>
            <consortium name="DOE Joint Genome Institute"/>
            <person name="Kourist R."/>
            <person name="Kracht O."/>
            <person name="Bracharz F."/>
            <person name="Lipzen A."/>
            <person name="Nolan M."/>
            <person name="Ohm R."/>
            <person name="Grigoriev I."/>
            <person name="Sun S."/>
            <person name="Heitman J."/>
            <person name="Bruck T."/>
            <person name="Nowrousian M."/>
        </authorList>
    </citation>
    <scope>NUCLEOTIDE SEQUENCE [LARGE SCALE GENOMIC DNA]</scope>
    <source>
        <strain evidence="12 13">IBC0246</strain>
    </source>
</reference>
<dbReference type="SUPFAM" id="SSF63887">
    <property type="entry name" value="P-domain of calnexin/calreticulin"/>
    <property type="match status" value="1"/>
</dbReference>
<dbReference type="Gene3D" id="2.60.120.200">
    <property type="match status" value="1"/>
</dbReference>
<feature type="disulfide bond" evidence="9">
    <location>
        <begin position="130"/>
        <end position="167"/>
    </location>
</feature>
<keyword evidence="4 10" id="KW-0256">Endoplasmic reticulum</keyword>
<keyword evidence="6 10" id="KW-0472">Membrane</keyword>
<dbReference type="InterPro" id="IPR009033">
    <property type="entry name" value="Calreticulin/calnexin_P_dom_sf"/>
</dbReference>
<dbReference type="EMBL" id="KQ087238">
    <property type="protein sequence ID" value="KLT40257.1"/>
    <property type="molecule type" value="Genomic_DNA"/>
</dbReference>
<dbReference type="InterPro" id="IPR018124">
    <property type="entry name" value="Calret/calnex_CS"/>
</dbReference>
<dbReference type="STRING" id="879819.A0A0J0XGU8"/>
<keyword evidence="10" id="KW-0732">Signal</keyword>
<dbReference type="RefSeq" id="XP_018276748.1">
    <property type="nucleotide sequence ID" value="XM_018423980.1"/>
</dbReference>
<dbReference type="GO" id="GO:0006457">
    <property type="term" value="P:protein folding"/>
    <property type="evidence" value="ECO:0007669"/>
    <property type="project" value="InterPro"/>
</dbReference>
<dbReference type="PROSITE" id="PS00804">
    <property type="entry name" value="CALRETICULIN_2"/>
    <property type="match status" value="1"/>
</dbReference>
<feature type="region of interest" description="Disordered" evidence="11">
    <location>
        <begin position="538"/>
        <end position="557"/>
    </location>
</feature>
<dbReference type="GO" id="GO:0051082">
    <property type="term" value="F:unfolded protein binding"/>
    <property type="evidence" value="ECO:0007669"/>
    <property type="project" value="InterPro"/>
</dbReference>
<gene>
    <name evidence="12" type="ORF">CC85DRAFT_287673</name>
</gene>
<dbReference type="InterPro" id="IPR001580">
    <property type="entry name" value="Calret/calnex"/>
</dbReference>
<dbReference type="GO" id="GO:0005509">
    <property type="term" value="F:calcium ion binding"/>
    <property type="evidence" value="ECO:0007669"/>
    <property type="project" value="InterPro"/>
</dbReference>
<evidence type="ECO:0000256" key="5">
    <source>
        <dbReference type="ARBA" id="ARBA00022989"/>
    </source>
</evidence>
<dbReference type="GO" id="GO:0036503">
    <property type="term" value="P:ERAD pathway"/>
    <property type="evidence" value="ECO:0007669"/>
    <property type="project" value="TreeGrafter"/>
</dbReference>
<evidence type="ECO:0000256" key="2">
    <source>
        <dbReference type="ARBA" id="ARBA00010983"/>
    </source>
</evidence>
<evidence type="ECO:0000313" key="13">
    <source>
        <dbReference type="Proteomes" id="UP000053611"/>
    </source>
</evidence>
<keyword evidence="13" id="KW-1185">Reference proteome</keyword>
<dbReference type="SUPFAM" id="SSF49899">
    <property type="entry name" value="Concanavalin A-like lectins/glucanases"/>
    <property type="match status" value="2"/>
</dbReference>
<dbReference type="AlphaFoldDB" id="A0A0J0XGU8"/>
<evidence type="ECO:0000256" key="1">
    <source>
        <dbReference type="ARBA" id="ARBA00004389"/>
    </source>
</evidence>
<dbReference type="FunFam" id="2.10.250.10:FF:000001">
    <property type="entry name" value="Calnexin homolog"/>
    <property type="match status" value="1"/>
</dbReference>
<protein>
    <recommendedName>
        <fullName evidence="8">Calnexin</fullName>
    </recommendedName>
</protein>
<dbReference type="PROSITE" id="PS00805">
    <property type="entry name" value="CALRETICULIN_REPEAT"/>
    <property type="match status" value="1"/>
</dbReference>
<dbReference type="OrthoDB" id="1938156at2759"/>
<comment type="subcellular location">
    <subcellularLocation>
        <location evidence="1">Endoplasmic reticulum membrane</location>
        <topology evidence="1">Single-pass membrane protein</topology>
    </subcellularLocation>
</comment>
<comment type="similarity">
    <text evidence="2 10">Belongs to the calreticulin family.</text>
</comment>
<keyword evidence="9" id="KW-1015">Disulfide bond</keyword>
<dbReference type="Gene3D" id="2.10.250.10">
    <property type="entry name" value="Calreticulin/calnexin, P domain"/>
    <property type="match status" value="1"/>
</dbReference>
<feature type="signal peptide" evidence="10">
    <location>
        <begin position="1"/>
        <end position="23"/>
    </location>
</feature>
<keyword evidence="3 10" id="KW-0812">Transmembrane</keyword>
<evidence type="ECO:0000256" key="10">
    <source>
        <dbReference type="RuleBase" id="RU362126"/>
    </source>
</evidence>